<proteinExistence type="predicted"/>
<evidence type="ECO:0000313" key="2">
    <source>
        <dbReference type="Proteomes" id="UP000185860"/>
    </source>
</evidence>
<accession>A0A1U7IJH4</accession>
<dbReference type="OrthoDB" id="503324at2"/>
<dbReference type="Gene3D" id="3.40.390.10">
    <property type="entry name" value="Collagenase (Catalytic Domain)"/>
    <property type="match status" value="1"/>
</dbReference>
<dbReference type="InterPro" id="IPR024079">
    <property type="entry name" value="MetalloPept_cat_dom_sf"/>
</dbReference>
<sequence>MLKNLFKYIKLPVTTISMVVGMTTVAQGAYLKLWDNGPSSNRVDMVFLGDGYTAADINTTYNCHVYSILNRMFFGNENPYPRYKNFFNVHRLDIISQERGADIPPKGIFRNTALDASYYFDGVTERLLYINEANAYQALVNNLPDLSLAEVRLLTVNDVKYGGSGGYFAVYAGGNSYASELALHELGHSFNGLADEYYYSNSGIYNGAEPAAINITKSPTGEKWSHWLGYVQPGIGVIGNYEGAGYYEKGLFRPSLNSKMRSLGQPFDAVSREKIILDIYNLVDPLDSWLDNTVSLYNPDRLWVNAIDPSVININWYVNGVLVPGAENQWFNLLDYGFGSGIYQVTAKAFDSTDWVRSNRNLLEQSITWNVTVLVPEIEPRNPQVSVPEPRTLLGLLCMSIFALVSCSGKRRKLS</sequence>
<dbReference type="RefSeq" id="WP_073594045.1">
    <property type="nucleotide sequence ID" value="NZ_MRCE01000012.1"/>
</dbReference>
<evidence type="ECO:0000313" key="1">
    <source>
        <dbReference type="EMBL" id="OKH37296.1"/>
    </source>
</evidence>
<name>A0A1U7IJH4_9CYAN</name>
<dbReference type="Pfam" id="PF09471">
    <property type="entry name" value="Peptidase_M64"/>
    <property type="match status" value="1"/>
</dbReference>
<dbReference type="STRING" id="454136.NIES2119_13660"/>
<gene>
    <name evidence="1" type="ORF">NIES2119_13660</name>
</gene>
<protein>
    <recommendedName>
        <fullName evidence="3">IgA Peptidase M64</fullName>
    </recommendedName>
</protein>
<evidence type="ECO:0008006" key="3">
    <source>
        <dbReference type="Google" id="ProtNLM"/>
    </source>
</evidence>
<comment type="caution">
    <text evidence="1">The sequence shown here is derived from an EMBL/GenBank/DDBJ whole genome shotgun (WGS) entry which is preliminary data.</text>
</comment>
<dbReference type="EMBL" id="MRCE01000012">
    <property type="protein sequence ID" value="OKH37296.1"/>
    <property type="molecule type" value="Genomic_DNA"/>
</dbReference>
<dbReference type="InterPro" id="IPR019026">
    <property type="entry name" value="Peptidase_M64_IgA"/>
</dbReference>
<organism evidence="1 2">
    <name type="scientific">[Phormidium ambiguum] IAM M-71</name>
    <dbReference type="NCBI Taxonomy" id="454136"/>
    <lineage>
        <taxon>Bacteria</taxon>
        <taxon>Bacillati</taxon>
        <taxon>Cyanobacteriota</taxon>
        <taxon>Cyanophyceae</taxon>
        <taxon>Oscillatoriophycideae</taxon>
        <taxon>Aerosakkonematales</taxon>
        <taxon>Aerosakkonemataceae</taxon>
        <taxon>Floridanema</taxon>
    </lineage>
</organism>
<dbReference type="Proteomes" id="UP000185860">
    <property type="component" value="Unassembled WGS sequence"/>
</dbReference>
<reference evidence="1 2" key="1">
    <citation type="submission" date="2016-11" db="EMBL/GenBank/DDBJ databases">
        <title>Draft Genome Sequences of Nine Cyanobacterial Strains from Diverse Habitats.</title>
        <authorList>
            <person name="Zhu T."/>
            <person name="Hou S."/>
            <person name="Lu X."/>
            <person name="Hess W.R."/>
        </authorList>
    </citation>
    <scope>NUCLEOTIDE SEQUENCE [LARGE SCALE GENOMIC DNA]</scope>
    <source>
        <strain evidence="1 2">IAM M-71</strain>
    </source>
</reference>
<dbReference type="GO" id="GO:0008237">
    <property type="term" value="F:metallopeptidase activity"/>
    <property type="evidence" value="ECO:0007669"/>
    <property type="project" value="InterPro"/>
</dbReference>
<dbReference type="AlphaFoldDB" id="A0A1U7IJH4"/>